<keyword evidence="6 7" id="KW-0472">Membrane</keyword>
<sequence>MTRALGGTHSAGWRAHWRFILGLGIAIFLAAAALLAPWVAPFEPNRMAVGPRLAAPSARFIFGTDEFGRDLFSRVLVGARLSLGIGICAVAGGLLVGGLIGLAAAFSGRIIEVALLRAVDFLYALPDTLIALSLVAFLGPGTLNVATAIAAGMAPVFARTTYGLAAVERGKPYVEAASLATTGPFRLVRVHVMPNIVQSVAVMATLGVSSAVLAAAGLSFLGLGVQPPAPEWGLILVSGANYMNKAPWILFFPGLAICLTALSLNLIGDGLRDMSDPRGGRTS</sequence>
<feature type="transmembrane region" description="Helical" evidence="7">
    <location>
        <begin position="20"/>
        <end position="40"/>
    </location>
</feature>
<evidence type="ECO:0000256" key="1">
    <source>
        <dbReference type="ARBA" id="ARBA00004651"/>
    </source>
</evidence>
<dbReference type="EMBL" id="JACHXN010000019">
    <property type="protein sequence ID" value="MBB3148377.1"/>
    <property type="molecule type" value="Genomic_DNA"/>
</dbReference>
<name>A0A839UCV8_9HYPH</name>
<feature type="transmembrane region" description="Helical" evidence="7">
    <location>
        <begin position="81"/>
        <end position="106"/>
    </location>
</feature>
<reference evidence="9 10" key="1">
    <citation type="submission" date="2020-08" db="EMBL/GenBank/DDBJ databases">
        <title>Genomic Encyclopedia of Type Strains, Phase III (KMG-III): the genomes of soil and plant-associated and newly described type strains.</title>
        <authorList>
            <person name="Whitman W."/>
        </authorList>
    </citation>
    <scope>NUCLEOTIDE SEQUENCE [LARGE SCALE GENOMIC DNA]</scope>
    <source>
        <strain evidence="9 10">CECT 7015</strain>
    </source>
</reference>
<keyword evidence="10" id="KW-1185">Reference proteome</keyword>
<dbReference type="CDD" id="cd06261">
    <property type="entry name" value="TM_PBP2"/>
    <property type="match status" value="1"/>
</dbReference>
<dbReference type="InterPro" id="IPR050366">
    <property type="entry name" value="BP-dependent_transpt_permease"/>
</dbReference>
<dbReference type="InterPro" id="IPR000515">
    <property type="entry name" value="MetI-like"/>
</dbReference>
<dbReference type="GO" id="GO:0005886">
    <property type="term" value="C:plasma membrane"/>
    <property type="evidence" value="ECO:0007669"/>
    <property type="project" value="UniProtKB-SubCell"/>
</dbReference>
<dbReference type="PANTHER" id="PTHR43386">
    <property type="entry name" value="OLIGOPEPTIDE TRANSPORT SYSTEM PERMEASE PROTEIN APPC"/>
    <property type="match status" value="1"/>
</dbReference>
<dbReference type="Pfam" id="PF12911">
    <property type="entry name" value="OppC_N"/>
    <property type="match status" value="1"/>
</dbReference>
<dbReference type="Gene3D" id="1.10.3720.10">
    <property type="entry name" value="MetI-like"/>
    <property type="match status" value="1"/>
</dbReference>
<accession>A0A839UCV8</accession>
<organism evidence="9 10">
    <name type="scientific">Phyllobacterium trifolii</name>
    <dbReference type="NCBI Taxonomy" id="300193"/>
    <lineage>
        <taxon>Bacteria</taxon>
        <taxon>Pseudomonadati</taxon>
        <taxon>Pseudomonadota</taxon>
        <taxon>Alphaproteobacteria</taxon>
        <taxon>Hyphomicrobiales</taxon>
        <taxon>Phyllobacteriaceae</taxon>
        <taxon>Phyllobacterium</taxon>
    </lineage>
</organism>
<evidence type="ECO:0000256" key="3">
    <source>
        <dbReference type="ARBA" id="ARBA00022475"/>
    </source>
</evidence>
<dbReference type="InterPro" id="IPR025966">
    <property type="entry name" value="OppC_N"/>
</dbReference>
<evidence type="ECO:0000256" key="4">
    <source>
        <dbReference type="ARBA" id="ARBA00022692"/>
    </source>
</evidence>
<dbReference type="InterPro" id="IPR035906">
    <property type="entry name" value="MetI-like_sf"/>
</dbReference>
<dbReference type="GO" id="GO:0055085">
    <property type="term" value="P:transmembrane transport"/>
    <property type="evidence" value="ECO:0007669"/>
    <property type="project" value="InterPro"/>
</dbReference>
<protein>
    <submittedName>
        <fullName evidence="9">ABC-type dipeptide/oligopeptide/nickel transport system permease subunit</fullName>
    </submittedName>
</protein>
<dbReference type="SUPFAM" id="SSF161098">
    <property type="entry name" value="MetI-like"/>
    <property type="match status" value="1"/>
</dbReference>
<keyword evidence="4 7" id="KW-0812">Transmembrane</keyword>
<evidence type="ECO:0000256" key="7">
    <source>
        <dbReference type="RuleBase" id="RU363032"/>
    </source>
</evidence>
<keyword evidence="2 7" id="KW-0813">Transport</keyword>
<evidence type="ECO:0000256" key="5">
    <source>
        <dbReference type="ARBA" id="ARBA00022989"/>
    </source>
</evidence>
<proteinExistence type="inferred from homology"/>
<feature type="transmembrane region" description="Helical" evidence="7">
    <location>
        <begin position="196"/>
        <end position="226"/>
    </location>
</feature>
<gene>
    <name evidence="9" type="ORF">FHS21_004824</name>
</gene>
<dbReference type="Pfam" id="PF00528">
    <property type="entry name" value="BPD_transp_1"/>
    <property type="match status" value="1"/>
</dbReference>
<comment type="similarity">
    <text evidence="7">Belongs to the binding-protein-dependent transport system permease family.</text>
</comment>
<comment type="subcellular location">
    <subcellularLocation>
        <location evidence="1 7">Cell membrane</location>
        <topology evidence="1 7">Multi-pass membrane protein</topology>
    </subcellularLocation>
</comment>
<evidence type="ECO:0000256" key="2">
    <source>
        <dbReference type="ARBA" id="ARBA00022448"/>
    </source>
</evidence>
<dbReference type="Proteomes" id="UP000554520">
    <property type="component" value="Unassembled WGS sequence"/>
</dbReference>
<dbReference type="PROSITE" id="PS50928">
    <property type="entry name" value="ABC_TM1"/>
    <property type="match status" value="1"/>
</dbReference>
<dbReference type="AlphaFoldDB" id="A0A839UCV8"/>
<dbReference type="RefSeq" id="WP_246411152.1">
    <property type="nucleotide sequence ID" value="NZ_JACHXN010000019.1"/>
</dbReference>
<evidence type="ECO:0000313" key="10">
    <source>
        <dbReference type="Proteomes" id="UP000554520"/>
    </source>
</evidence>
<evidence type="ECO:0000313" key="9">
    <source>
        <dbReference type="EMBL" id="MBB3148377.1"/>
    </source>
</evidence>
<feature type="transmembrane region" description="Helical" evidence="7">
    <location>
        <begin position="246"/>
        <end position="268"/>
    </location>
</feature>
<keyword evidence="5 7" id="KW-1133">Transmembrane helix</keyword>
<keyword evidence="3" id="KW-1003">Cell membrane</keyword>
<evidence type="ECO:0000259" key="8">
    <source>
        <dbReference type="PROSITE" id="PS50928"/>
    </source>
</evidence>
<evidence type="ECO:0000256" key="6">
    <source>
        <dbReference type="ARBA" id="ARBA00023136"/>
    </source>
</evidence>
<comment type="caution">
    <text evidence="9">The sequence shown here is derived from an EMBL/GenBank/DDBJ whole genome shotgun (WGS) entry which is preliminary data.</text>
</comment>
<dbReference type="PANTHER" id="PTHR43386:SF25">
    <property type="entry name" value="PEPTIDE ABC TRANSPORTER PERMEASE PROTEIN"/>
    <property type="match status" value="1"/>
</dbReference>
<feature type="domain" description="ABC transmembrane type-1" evidence="8">
    <location>
        <begin position="79"/>
        <end position="268"/>
    </location>
</feature>